<keyword evidence="2 4" id="KW-0808">Transferase</keyword>
<evidence type="ECO:0000313" key="7">
    <source>
        <dbReference type="EMBL" id="AEH50175.1"/>
    </source>
</evidence>
<keyword evidence="8" id="KW-1185">Reference proteome</keyword>
<dbReference type="PROSITE" id="PS00933">
    <property type="entry name" value="FGGY_KINASES_1"/>
    <property type="match status" value="1"/>
</dbReference>
<dbReference type="CDD" id="cd07770">
    <property type="entry name" value="ASKHA_NBD_FGGY_GntK"/>
    <property type="match status" value="1"/>
</dbReference>
<dbReference type="OrthoDB" id="39631at2"/>
<dbReference type="EMBL" id="CP002351">
    <property type="protein sequence ID" value="AEH50175.1"/>
    <property type="molecule type" value="Genomic_DNA"/>
</dbReference>
<dbReference type="PROSITE" id="PS00445">
    <property type="entry name" value="FGGY_KINASES_2"/>
    <property type="match status" value="1"/>
</dbReference>
<evidence type="ECO:0000313" key="8">
    <source>
        <dbReference type="Proteomes" id="UP000006804"/>
    </source>
</evidence>
<proteinExistence type="inferred from homology"/>
<dbReference type="GO" id="GO:0016773">
    <property type="term" value="F:phosphotransferase activity, alcohol group as acceptor"/>
    <property type="evidence" value="ECO:0007669"/>
    <property type="project" value="InterPro"/>
</dbReference>
<dbReference type="SUPFAM" id="SSF53067">
    <property type="entry name" value="Actin-like ATPase domain"/>
    <property type="match status" value="2"/>
</dbReference>
<dbReference type="KEGG" id="tta:Theth_0068"/>
<dbReference type="InterPro" id="IPR043129">
    <property type="entry name" value="ATPase_NBD"/>
</dbReference>
<dbReference type="InterPro" id="IPR018483">
    <property type="entry name" value="Carb_kinase_FGGY_CS"/>
</dbReference>
<protein>
    <submittedName>
        <fullName evidence="7">Carbohydrate kinase, FGGY</fullName>
    </submittedName>
</protein>
<feature type="domain" description="Carbohydrate kinase FGGY N-terminal" evidence="5">
    <location>
        <begin position="5"/>
        <end position="245"/>
    </location>
</feature>
<dbReference type="GO" id="GO:0005975">
    <property type="term" value="P:carbohydrate metabolic process"/>
    <property type="evidence" value="ECO:0007669"/>
    <property type="project" value="InterPro"/>
</dbReference>
<dbReference type="InterPro" id="IPR000577">
    <property type="entry name" value="Carb_kinase_FGGY"/>
</dbReference>
<name>F7YU79_9THEM</name>
<dbReference type="eggNOG" id="COG1070">
    <property type="taxonomic scope" value="Bacteria"/>
</dbReference>
<dbReference type="InterPro" id="IPR018485">
    <property type="entry name" value="FGGY_C"/>
</dbReference>
<dbReference type="Pfam" id="PF00370">
    <property type="entry name" value="FGGY_N"/>
    <property type="match status" value="1"/>
</dbReference>
<dbReference type="Gene3D" id="3.30.420.40">
    <property type="match status" value="2"/>
</dbReference>
<reference evidence="7 8" key="1">
    <citation type="submission" date="2010-11" db="EMBL/GenBank/DDBJ databases">
        <title>The complete genome of Thermotoga thermarum DSM 5069.</title>
        <authorList>
            <consortium name="US DOE Joint Genome Institute (JGI-PGF)"/>
            <person name="Lucas S."/>
            <person name="Copeland A."/>
            <person name="Lapidus A."/>
            <person name="Bruce D."/>
            <person name="Goodwin L."/>
            <person name="Pitluck S."/>
            <person name="Kyrpides N."/>
            <person name="Mavromatis K."/>
            <person name="Ivanova N."/>
            <person name="Zeytun A."/>
            <person name="Brettin T."/>
            <person name="Detter J.C."/>
            <person name="Tapia R."/>
            <person name="Han C."/>
            <person name="Land M."/>
            <person name="Hauser L."/>
            <person name="Markowitz V."/>
            <person name="Cheng J.-F."/>
            <person name="Hugenholtz P."/>
            <person name="Woyke T."/>
            <person name="Wu D."/>
            <person name="Spring S."/>
            <person name="Schroeder M."/>
            <person name="Brambilla E."/>
            <person name="Klenk H.-P."/>
            <person name="Eisen J.A."/>
        </authorList>
    </citation>
    <scope>NUCLEOTIDE SEQUENCE [LARGE SCALE GENOMIC DNA]</scope>
    <source>
        <strain evidence="7 8">DSM 5069</strain>
    </source>
</reference>
<dbReference type="Proteomes" id="UP000006804">
    <property type="component" value="Chromosome"/>
</dbReference>
<dbReference type="InterPro" id="IPR050406">
    <property type="entry name" value="FGGY_Carb_Kinase"/>
</dbReference>
<gene>
    <name evidence="7" type="ORF">Theth_0068</name>
</gene>
<dbReference type="PANTHER" id="PTHR43095">
    <property type="entry name" value="SUGAR KINASE"/>
    <property type="match status" value="1"/>
</dbReference>
<feature type="domain" description="Carbohydrate kinase FGGY C-terminal" evidence="6">
    <location>
        <begin position="284"/>
        <end position="443"/>
    </location>
</feature>
<sequence length="508" mass="56690">MNSVFLGLDVGTTGAKCCAFDKDGNLISIGRQNYGVIQPRPGWVEQDPDEIVKAAFNSIKQCLHGIDQSYQVEAVGLSSMFHSTLLVDANTQKLTNLLIWADSRATCVLKNYQEVFENLYPLTGCVYHEMYPLAKLIWLRQERPDLLERAGKIISIKEYVLWHLTKSMVVDISVASGTGLFNIHTKNWEKSVFDELNVDISKMNQTVVPSTVVGYITKECSDITGLKQGIPVVIGAGDGALSTLGSNSMDEDKLTFMVATSGAVRKISKRPIIDPQRRTWCYILDEENWLPGSAINNAGIVMSWYVKNFYADLIDEKTDPYKLMEKWASKIPAGSLGLIFLPFLTGERGPYWNSAARGIVFGLALHHDRGHIAKAIVEGVAFRMKSIYEALCDVAGEPKQIIATGGLMKSDLWTQVCADVLGKTIHRINVEEASSFGAAIMAMKGVGAIKNYDEILSKAVKIVDSFEPIEENKKIYLELYEIYKDLYFKLQNNFRFIAQFQYNKAPSE</sequence>
<dbReference type="PATRIC" id="fig|688269.3.peg.69"/>
<dbReference type="PIRSF" id="PIRSF000538">
    <property type="entry name" value="GlpK"/>
    <property type="match status" value="1"/>
</dbReference>
<dbReference type="Pfam" id="PF02782">
    <property type="entry name" value="FGGY_C"/>
    <property type="match status" value="1"/>
</dbReference>
<dbReference type="HOGENOM" id="CLU_009281_3_2_0"/>
<evidence type="ECO:0000256" key="1">
    <source>
        <dbReference type="ARBA" id="ARBA00009156"/>
    </source>
</evidence>
<accession>F7YU79</accession>
<dbReference type="InterPro" id="IPR018484">
    <property type="entry name" value="FGGY_N"/>
</dbReference>
<evidence type="ECO:0000259" key="5">
    <source>
        <dbReference type="Pfam" id="PF00370"/>
    </source>
</evidence>
<evidence type="ECO:0000256" key="3">
    <source>
        <dbReference type="ARBA" id="ARBA00022777"/>
    </source>
</evidence>
<evidence type="ECO:0000259" key="6">
    <source>
        <dbReference type="Pfam" id="PF02782"/>
    </source>
</evidence>
<dbReference type="STRING" id="688269.Theth_0068"/>
<evidence type="ECO:0000256" key="2">
    <source>
        <dbReference type="ARBA" id="ARBA00022679"/>
    </source>
</evidence>
<organism evidence="7 8">
    <name type="scientific">Pseudothermotoga thermarum DSM 5069</name>
    <dbReference type="NCBI Taxonomy" id="688269"/>
    <lineage>
        <taxon>Bacteria</taxon>
        <taxon>Thermotogati</taxon>
        <taxon>Thermotogota</taxon>
        <taxon>Thermotogae</taxon>
        <taxon>Thermotogales</taxon>
        <taxon>Thermotogaceae</taxon>
        <taxon>Pseudothermotoga</taxon>
    </lineage>
</organism>
<comment type="similarity">
    <text evidence="1 4">Belongs to the FGGY kinase family.</text>
</comment>
<keyword evidence="3 4" id="KW-0418">Kinase</keyword>
<evidence type="ECO:0000256" key="4">
    <source>
        <dbReference type="RuleBase" id="RU003733"/>
    </source>
</evidence>
<dbReference type="AlphaFoldDB" id="F7YU79"/>
<dbReference type="PANTHER" id="PTHR43095:SF2">
    <property type="entry name" value="GLUCONOKINASE"/>
    <property type="match status" value="1"/>
</dbReference>
<dbReference type="GO" id="GO:0016301">
    <property type="term" value="F:kinase activity"/>
    <property type="evidence" value="ECO:0007669"/>
    <property type="project" value="UniProtKB-KW"/>
</dbReference>